<accession>T0QEF0</accession>
<gene>
    <name evidence="2" type="ORF">SDRG_06389</name>
</gene>
<name>T0QEF0_SAPDV</name>
<keyword evidence="3" id="KW-1185">Reference proteome</keyword>
<evidence type="ECO:0000313" key="3">
    <source>
        <dbReference type="Proteomes" id="UP000030762"/>
    </source>
</evidence>
<protein>
    <submittedName>
        <fullName evidence="2">Uncharacterized protein</fullName>
    </submittedName>
</protein>
<dbReference type="InParanoid" id="T0QEF0"/>
<reference evidence="2 3" key="1">
    <citation type="submission" date="2012-04" db="EMBL/GenBank/DDBJ databases">
        <title>The Genome Sequence of Saprolegnia declina VS20.</title>
        <authorList>
            <consortium name="The Broad Institute Genome Sequencing Platform"/>
            <person name="Russ C."/>
            <person name="Nusbaum C."/>
            <person name="Tyler B."/>
            <person name="van West P."/>
            <person name="Dieguez-Uribeondo J."/>
            <person name="de Bruijn I."/>
            <person name="Tripathy S."/>
            <person name="Jiang R."/>
            <person name="Young S.K."/>
            <person name="Zeng Q."/>
            <person name="Gargeya S."/>
            <person name="Fitzgerald M."/>
            <person name="Haas B."/>
            <person name="Abouelleil A."/>
            <person name="Alvarado L."/>
            <person name="Arachchi H.M."/>
            <person name="Berlin A."/>
            <person name="Chapman S.B."/>
            <person name="Goldberg J."/>
            <person name="Griggs A."/>
            <person name="Gujja S."/>
            <person name="Hansen M."/>
            <person name="Howarth C."/>
            <person name="Imamovic A."/>
            <person name="Larimer J."/>
            <person name="McCowen C."/>
            <person name="Montmayeur A."/>
            <person name="Murphy C."/>
            <person name="Neiman D."/>
            <person name="Pearson M."/>
            <person name="Priest M."/>
            <person name="Roberts A."/>
            <person name="Saif S."/>
            <person name="Shea T."/>
            <person name="Sisk P."/>
            <person name="Sykes S."/>
            <person name="Wortman J."/>
            <person name="Nusbaum C."/>
            <person name="Birren B."/>
        </authorList>
    </citation>
    <scope>NUCLEOTIDE SEQUENCE [LARGE SCALE GENOMIC DNA]</scope>
    <source>
        <strain evidence="2 3">VS20</strain>
    </source>
</reference>
<dbReference type="OMA" id="FDCIHEL"/>
<proteinExistence type="predicted"/>
<evidence type="ECO:0000256" key="1">
    <source>
        <dbReference type="SAM" id="MobiDB-lite"/>
    </source>
</evidence>
<dbReference type="Proteomes" id="UP000030762">
    <property type="component" value="Unassembled WGS sequence"/>
</dbReference>
<sequence length="258" mass="28866">MARFSGRIYDFVAWEATLMATLATRQRNVEVVFAQKGLAAPAVSYIELLTTLEPPPSRVQSVLITDLRKTLFASLPSSFVTECLSKSMPIHELWAAVVDEYHPSSHAPMERLLADLFDEVFDANFDCIHELIQRMHNIVMSVNDYTRRTRGRALLTDALVLERLLLALPKACADLVPPGPVNLDAFGQRLVEKCGHMPRSDIMVSYEGDPPLAQQGIPTRDRLFQDVAPPTQASLPTKRKRPRQSLDSDVASKKVRCL</sequence>
<dbReference type="AlphaFoldDB" id="T0QEF0"/>
<dbReference type="OrthoDB" id="10309914at2759"/>
<evidence type="ECO:0000313" key="2">
    <source>
        <dbReference type="EMBL" id="EQC36284.1"/>
    </source>
</evidence>
<dbReference type="EMBL" id="JH767148">
    <property type="protein sequence ID" value="EQC36284.1"/>
    <property type="molecule type" value="Genomic_DNA"/>
</dbReference>
<dbReference type="GeneID" id="19947116"/>
<dbReference type="VEuPathDB" id="FungiDB:SDRG_06389"/>
<dbReference type="RefSeq" id="XP_008610390.1">
    <property type="nucleotide sequence ID" value="XM_008612168.1"/>
</dbReference>
<feature type="region of interest" description="Disordered" evidence="1">
    <location>
        <begin position="229"/>
        <end position="258"/>
    </location>
</feature>
<organism evidence="2 3">
    <name type="scientific">Saprolegnia diclina (strain VS20)</name>
    <dbReference type="NCBI Taxonomy" id="1156394"/>
    <lineage>
        <taxon>Eukaryota</taxon>
        <taxon>Sar</taxon>
        <taxon>Stramenopiles</taxon>
        <taxon>Oomycota</taxon>
        <taxon>Saprolegniomycetes</taxon>
        <taxon>Saprolegniales</taxon>
        <taxon>Saprolegniaceae</taxon>
        <taxon>Saprolegnia</taxon>
    </lineage>
</organism>